<keyword evidence="3" id="KW-1185">Reference proteome</keyword>
<protein>
    <submittedName>
        <fullName evidence="2">Uncharacterized protein</fullName>
    </submittedName>
</protein>
<evidence type="ECO:0000313" key="3">
    <source>
        <dbReference type="Proteomes" id="UP000293360"/>
    </source>
</evidence>
<dbReference type="OrthoDB" id="4837859at2759"/>
<name>A0A4Q4TJC7_9PEZI</name>
<evidence type="ECO:0000256" key="1">
    <source>
        <dbReference type="SAM" id="MobiDB-lite"/>
    </source>
</evidence>
<sequence length="100" mass="10822">MGLFSRSSDSKKDQATGQPKQGWYVRYQNARLGRNNMISNEDLEKYTGKNRTELEKWAGTTPGVGKNQVSIAAGSSPGIGGEFAAQAGPLGTNKPRDFSR</sequence>
<gene>
    <name evidence="2" type="ORF">DL764_003168</name>
</gene>
<evidence type="ECO:0000313" key="2">
    <source>
        <dbReference type="EMBL" id="RYP06432.1"/>
    </source>
</evidence>
<accession>A0A4Q4TJC7</accession>
<dbReference type="AlphaFoldDB" id="A0A4Q4TJC7"/>
<feature type="region of interest" description="Disordered" evidence="1">
    <location>
        <begin position="80"/>
        <end position="100"/>
    </location>
</feature>
<proteinExistence type="predicted"/>
<comment type="caution">
    <text evidence="2">The sequence shown here is derived from an EMBL/GenBank/DDBJ whole genome shotgun (WGS) entry which is preliminary data.</text>
</comment>
<dbReference type="Proteomes" id="UP000293360">
    <property type="component" value="Unassembled WGS sequence"/>
</dbReference>
<dbReference type="EMBL" id="QJNU01000130">
    <property type="protein sequence ID" value="RYP06432.1"/>
    <property type="molecule type" value="Genomic_DNA"/>
</dbReference>
<feature type="region of interest" description="Disordered" evidence="1">
    <location>
        <begin position="1"/>
        <end position="22"/>
    </location>
</feature>
<organism evidence="2 3">
    <name type="scientific">Monosporascus ibericus</name>
    <dbReference type="NCBI Taxonomy" id="155417"/>
    <lineage>
        <taxon>Eukaryota</taxon>
        <taxon>Fungi</taxon>
        <taxon>Dikarya</taxon>
        <taxon>Ascomycota</taxon>
        <taxon>Pezizomycotina</taxon>
        <taxon>Sordariomycetes</taxon>
        <taxon>Xylariomycetidae</taxon>
        <taxon>Xylariales</taxon>
        <taxon>Xylariales incertae sedis</taxon>
        <taxon>Monosporascus</taxon>
    </lineage>
</organism>
<reference evidence="2 3" key="1">
    <citation type="submission" date="2018-06" db="EMBL/GenBank/DDBJ databases">
        <title>Complete Genomes of Monosporascus.</title>
        <authorList>
            <person name="Robinson A.J."/>
            <person name="Natvig D.O."/>
        </authorList>
    </citation>
    <scope>NUCLEOTIDE SEQUENCE [LARGE SCALE GENOMIC DNA]</scope>
    <source>
        <strain evidence="2 3">CBS 110550</strain>
    </source>
</reference>